<keyword evidence="4" id="KW-1185">Reference proteome</keyword>
<evidence type="ECO:0000313" key="3">
    <source>
        <dbReference type="EMBL" id="KAF5332668.1"/>
    </source>
</evidence>
<dbReference type="PANTHER" id="PTHR37543">
    <property type="entry name" value="CCCH ZINC FINGER DNA BINDING PROTEIN (AFU_ORTHOLOGUE AFUA_5G12760)"/>
    <property type="match status" value="1"/>
</dbReference>
<proteinExistence type="predicted"/>
<dbReference type="AlphaFoldDB" id="A0A8H5FDP6"/>
<dbReference type="InterPro" id="IPR011009">
    <property type="entry name" value="Kinase-like_dom_sf"/>
</dbReference>
<feature type="region of interest" description="Disordered" evidence="1">
    <location>
        <begin position="164"/>
        <end position="194"/>
    </location>
</feature>
<dbReference type="PANTHER" id="PTHR37543:SF1">
    <property type="entry name" value="CCCH ZINC FINGER DNA BINDING PROTEIN (AFU_ORTHOLOGUE AFUA_5G12760)"/>
    <property type="match status" value="1"/>
</dbReference>
<dbReference type="Gene3D" id="1.10.510.10">
    <property type="entry name" value="Transferase(Phosphotransferase) domain 1"/>
    <property type="match status" value="1"/>
</dbReference>
<feature type="region of interest" description="Disordered" evidence="1">
    <location>
        <begin position="68"/>
        <end position="95"/>
    </location>
</feature>
<dbReference type="EMBL" id="JAACJK010000110">
    <property type="protein sequence ID" value="KAF5332668.1"/>
    <property type="molecule type" value="Genomic_DNA"/>
</dbReference>
<evidence type="ECO:0000313" key="4">
    <source>
        <dbReference type="Proteomes" id="UP000541558"/>
    </source>
</evidence>
<dbReference type="Gene3D" id="3.30.200.20">
    <property type="entry name" value="Phosphorylase Kinase, domain 1"/>
    <property type="match status" value="1"/>
</dbReference>
<evidence type="ECO:0000256" key="1">
    <source>
        <dbReference type="SAM" id="MobiDB-lite"/>
    </source>
</evidence>
<name>A0A8H5FDP6_9AGAR</name>
<feature type="compositionally biased region" description="Basic and acidic residues" evidence="1">
    <location>
        <begin position="1"/>
        <end position="22"/>
    </location>
</feature>
<reference evidence="3 4" key="1">
    <citation type="journal article" date="2020" name="ISME J.">
        <title>Uncovering the hidden diversity of litter-decomposition mechanisms in mushroom-forming fungi.</title>
        <authorList>
            <person name="Floudas D."/>
            <person name="Bentzer J."/>
            <person name="Ahren D."/>
            <person name="Johansson T."/>
            <person name="Persson P."/>
            <person name="Tunlid A."/>
        </authorList>
    </citation>
    <scope>NUCLEOTIDE SEQUENCE [LARGE SCALE GENOMIC DNA]</scope>
    <source>
        <strain evidence="3 4">CBS 175.51</strain>
    </source>
</reference>
<dbReference type="Pfam" id="PF25540">
    <property type="entry name" value="DUF7923"/>
    <property type="match status" value="1"/>
</dbReference>
<feature type="region of interest" description="Disordered" evidence="1">
    <location>
        <begin position="1"/>
        <end position="31"/>
    </location>
</feature>
<feature type="compositionally biased region" description="Low complexity" evidence="1">
    <location>
        <begin position="85"/>
        <end position="95"/>
    </location>
</feature>
<feature type="region of interest" description="Disordered" evidence="1">
    <location>
        <begin position="215"/>
        <end position="266"/>
    </location>
</feature>
<dbReference type="Proteomes" id="UP000541558">
    <property type="component" value="Unassembled WGS sequence"/>
</dbReference>
<comment type="caution">
    <text evidence="3">The sequence shown here is derived from an EMBL/GenBank/DDBJ whole genome shotgun (WGS) entry which is preliminary data.</text>
</comment>
<protein>
    <recommendedName>
        <fullName evidence="2">DUF7923 domain-containing protein</fullName>
    </recommendedName>
</protein>
<dbReference type="SUPFAM" id="SSF56112">
    <property type="entry name" value="Protein kinase-like (PK-like)"/>
    <property type="match status" value="1"/>
</dbReference>
<feature type="domain" description="DUF7923" evidence="2">
    <location>
        <begin position="271"/>
        <end position="398"/>
    </location>
</feature>
<sequence>MSPKSRAEYQKKRKQRREEAKKNLPAPPQELAPIVTHGLGINDEPLPELDVAGAPFRVRSLENLVDPEEELNDEIKPETLERKSGAISSPASSCSTMVQTPVTLMAEVKGEDLNLDAEVAQIPATRTSNAESSQVKVPKPIVRKFKPGIPLRVQVHGLDPYHGARGLEGQVGPEDDLNDNVRREGPRWKPSVLSPASLSSTVVSTPVSELKAEEINLEDVAQTPETSRTSKGKSRQSKVVDVPVRDTQPPPVGTGEGVEAGKAPELGTRRSRPHVYVLIDGDGCIPTPQYFNEGNGYDGGRKVMKSIEKKILEYYEGVSDYDFSIYVFFDRENLRRALQLSREYTVANFDGFWNGFQAPGLTFVVDTGKASQSADEKLKAVITAYLRAPNTRNMFLAGKILHSSFGVHENAHRTWQATHDGGYGVFFDSEKIDVFRKRMILVEYRPMAYDVKDLNLPTIRFSDLFRDKELPRLPPLPAHDDEPTKELVLNADTNPEWRNRGKPLTPVVSTPTSAISQQMRWKPEKSQLLDRDPQAEKELWEIDSLKASVYWTFRSWMHGFPIKQDMSSWTAPYPLSDEYRDALRGNASRWGFLTPFFKSHGYYLYDYNDRDGFVHPPAYPEPRVRDESVRDPYPYPYRLWEQPHDLVFTAIETFRMWAARDESGREVIIRMVSGPTPSDELKIFQRLNSTKARADQRNHTLPVLEYLNFDGFVFVVMPRWGDSFTCDVDQLPFSAVSEIFDLAQTLFEGLEFLHENCIAHRDITHGNTVMNVIEPMVFPGRSDMRKPGDARYAYIDWDAAIIFPEGTDIRSVQVTREIRTTTISAGLVEGLSNPFKDDVRYLTRALARYLRVTENEIPSIGPFFEEILSSEDHNLPSAKKCLTKLREIRAATSKSILQSRPLYLHWHRGKMTGFHYPKSPST</sequence>
<gene>
    <name evidence="3" type="ORF">D9611_005306</name>
</gene>
<accession>A0A8H5FDP6</accession>
<organism evidence="3 4">
    <name type="scientific">Ephemerocybe angulata</name>
    <dbReference type="NCBI Taxonomy" id="980116"/>
    <lineage>
        <taxon>Eukaryota</taxon>
        <taxon>Fungi</taxon>
        <taxon>Dikarya</taxon>
        <taxon>Basidiomycota</taxon>
        <taxon>Agaricomycotina</taxon>
        <taxon>Agaricomycetes</taxon>
        <taxon>Agaricomycetidae</taxon>
        <taxon>Agaricales</taxon>
        <taxon>Agaricineae</taxon>
        <taxon>Psathyrellaceae</taxon>
        <taxon>Ephemerocybe</taxon>
    </lineage>
</organism>
<evidence type="ECO:0000259" key="2">
    <source>
        <dbReference type="Pfam" id="PF25540"/>
    </source>
</evidence>
<feature type="compositionally biased region" description="Basic and acidic residues" evidence="1">
    <location>
        <begin position="73"/>
        <end position="84"/>
    </location>
</feature>
<dbReference type="InterPro" id="IPR057683">
    <property type="entry name" value="DUF7923"/>
</dbReference>
<dbReference type="OrthoDB" id="3224178at2759"/>